<dbReference type="CDD" id="cd07560">
    <property type="entry name" value="Peptidase_S41_CPP"/>
    <property type="match status" value="1"/>
</dbReference>
<evidence type="ECO:0000259" key="9">
    <source>
        <dbReference type="PROSITE" id="PS50106"/>
    </source>
</evidence>
<feature type="region of interest" description="Disordered" evidence="7">
    <location>
        <begin position="655"/>
        <end position="685"/>
    </location>
</feature>
<evidence type="ECO:0000256" key="2">
    <source>
        <dbReference type="ARBA" id="ARBA00022670"/>
    </source>
</evidence>
<proteinExistence type="inferred from homology"/>
<keyword evidence="2 5" id="KW-0645">Protease</keyword>
<dbReference type="InterPro" id="IPR029045">
    <property type="entry name" value="ClpP/crotonase-like_dom_sf"/>
</dbReference>
<dbReference type="Proteomes" id="UP001595548">
    <property type="component" value="Unassembled WGS sequence"/>
</dbReference>
<dbReference type="Pfam" id="PF17804">
    <property type="entry name" value="TSP_NTD"/>
    <property type="match status" value="1"/>
</dbReference>
<accession>A0ABV7HW98</accession>
<evidence type="ECO:0000256" key="5">
    <source>
        <dbReference type="RuleBase" id="RU004404"/>
    </source>
</evidence>
<feature type="compositionally biased region" description="Acidic residues" evidence="7">
    <location>
        <begin position="655"/>
        <end position="672"/>
    </location>
</feature>
<feature type="coiled-coil region" evidence="6">
    <location>
        <begin position="120"/>
        <end position="147"/>
    </location>
</feature>
<dbReference type="EMBL" id="JBHRTL010000031">
    <property type="protein sequence ID" value="MFC3157018.1"/>
    <property type="molecule type" value="Genomic_DNA"/>
</dbReference>
<evidence type="ECO:0000313" key="11">
    <source>
        <dbReference type="Proteomes" id="UP001595548"/>
    </source>
</evidence>
<evidence type="ECO:0000256" key="8">
    <source>
        <dbReference type="SAM" id="SignalP"/>
    </source>
</evidence>
<dbReference type="PROSITE" id="PS50106">
    <property type="entry name" value="PDZ"/>
    <property type="match status" value="1"/>
</dbReference>
<dbReference type="InterPro" id="IPR020992">
    <property type="entry name" value="Tail_Prtase_C"/>
</dbReference>
<dbReference type="InterPro" id="IPR036034">
    <property type="entry name" value="PDZ_sf"/>
</dbReference>
<keyword evidence="4 5" id="KW-0720">Serine protease</keyword>
<dbReference type="Pfam" id="PF03572">
    <property type="entry name" value="Peptidase_S41"/>
    <property type="match status" value="1"/>
</dbReference>
<name>A0ABV7HW98_9GAMM</name>
<dbReference type="SMART" id="SM00228">
    <property type="entry name" value="PDZ"/>
    <property type="match status" value="1"/>
</dbReference>
<dbReference type="InterPro" id="IPR005151">
    <property type="entry name" value="Tail-specific_protease"/>
</dbReference>
<reference evidence="11" key="1">
    <citation type="journal article" date="2019" name="Int. J. Syst. Evol. Microbiol.">
        <title>The Global Catalogue of Microorganisms (GCM) 10K type strain sequencing project: providing services to taxonomists for standard genome sequencing and annotation.</title>
        <authorList>
            <consortium name="The Broad Institute Genomics Platform"/>
            <consortium name="The Broad Institute Genome Sequencing Center for Infectious Disease"/>
            <person name="Wu L."/>
            <person name="Ma J."/>
        </authorList>
    </citation>
    <scope>NUCLEOTIDE SEQUENCE [LARGE SCALE GENOMIC DNA]</scope>
    <source>
        <strain evidence="11">KCTC 52141</strain>
    </source>
</reference>
<dbReference type="RefSeq" id="WP_382418617.1">
    <property type="nucleotide sequence ID" value="NZ_AP031500.1"/>
</dbReference>
<evidence type="ECO:0000256" key="4">
    <source>
        <dbReference type="ARBA" id="ARBA00022825"/>
    </source>
</evidence>
<comment type="caution">
    <text evidence="10">The sequence shown here is derived from an EMBL/GenBank/DDBJ whole genome shotgun (WGS) entry which is preliminary data.</text>
</comment>
<gene>
    <name evidence="10" type="ORF">ACFOEB_17550</name>
</gene>
<feature type="domain" description="PDZ" evidence="9">
    <location>
        <begin position="241"/>
        <end position="318"/>
    </location>
</feature>
<evidence type="ECO:0000256" key="6">
    <source>
        <dbReference type="SAM" id="Coils"/>
    </source>
</evidence>
<evidence type="ECO:0000256" key="7">
    <source>
        <dbReference type="SAM" id="MobiDB-lite"/>
    </source>
</evidence>
<dbReference type="SUPFAM" id="SSF50156">
    <property type="entry name" value="PDZ domain-like"/>
    <property type="match status" value="1"/>
</dbReference>
<dbReference type="InterPro" id="IPR004447">
    <property type="entry name" value="Peptidase_S41A"/>
</dbReference>
<organism evidence="10 11">
    <name type="scientific">Gilvimarinus japonicus</name>
    <dbReference type="NCBI Taxonomy" id="1796469"/>
    <lineage>
        <taxon>Bacteria</taxon>
        <taxon>Pseudomonadati</taxon>
        <taxon>Pseudomonadota</taxon>
        <taxon>Gammaproteobacteria</taxon>
        <taxon>Cellvibrionales</taxon>
        <taxon>Cellvibrionaceae</taxon>
        <taxon>Gilvimarinus</taxon>
    </lineage>
</organism>
<dbReference type="InterPro" id="IPR001478">
    <property type="entry name" value="PDZ"/>
</dbReference>
<dbReference type="EC" id="3.4.21.102" evidence="10"/>
<dbReference type="SUPFAM" id="SSF52096">
    <property type="entry name" value="ClpP/crotonase"/>
    <property type="match status" value="1"/>
</dbReference>
<keyword evidence="11" id="KW-1185">Reference proteome</keyword>
<dbReference type="SMART" id="SM00245">
    <property type="entry name" value="TSPc"/>
    <property type="match status" value="1"/>
</dbReference>
<comment type="similarity">
    <text evidence="1 5">Belongs to the peptidase S41A family.</text>
</comment>
<dbReference type="PANTHER" id="PTHR32060">
    <property type="entry name" value="TAIL-SPECIFIC PROTEASE"/>
    <property type="match status" value="1"/>
</dbReference>
<keyword evidence="3 5" id="KW-0378">Hydrolase</keyword>
<protein>
    <submittedName>
        <fullName evidence="10">Carboxy terminal-processing peptidase</fullName>
        <ecNumber evidence="10">3.4.21.102</ecNumber>
    </submittedName>
</protein>
<dbReference type="CDD" id="cd06782">
    <property type="entry name" value="cpPDZ_CPP-like"/>
    <property type="match status" value="1"/>
</dbReference>
<keyword evidence="8" id="KW-0732">Signal</keyword>
<feature type="signal peptide" evidence="8">
    <location>
        <begin position="1"/>
        <end position="29"/>
    </location>
</feature>
<keyword evidence="6" id="KW-0175">Coiled coil</keyword>
<sequence>MLCKSHRLKAGALCLGLGISLLTALPLAAADLEPLKITDQQRKTTAEIVSSLHKHHYRDQNIDDALSEKFLKNYLDTLDPSRSYFLKADIEEFYKHQDKFDDDFQKGELKTSFVIFDRYRERISARLEKTLKQLEDDELKYDFTENDTLNVDREKAPWPATAAEADELWRKRTKADLLNLVLADKTIDEAREVLTKRYKNQLRRMSQQTGEDAFSAVINAFTMLYDPHTNYLSPRTLENFNINMSLSLEGIGAMLQSEDEYTKVVRLIPAGPADKQGQLKPADRIVAVGQDKEGELVDVVGWRLDEVVDLIRGKKDSVVRLEVLPSKAAAGAATHVINIKRDKVKLEEQAAQKAVFELSDAEENSYKLGVIDIPTFYMDFEAYRKRDPNYKSTTRDVFNLLSELAAENVDGIIIDLRNNGGGSLHEATSLTDLFIDQGPVVQIRQTNQLISRNYRSHSKAVFRGPIVILINRLSASASEIFAGAIQDYGRGIIVGSQSFGKGSVQSLQPLQSGQLKITESKFYRVSGGSTQHKGVVPDITLPDMIDPEDVGESSYDYALPWDQIHEVKHDHYFDLAALLPAIQKSHDERIKTDPDFIFLSKQQALIDKNSDRTEISLNEKTRRTEKTDYEQQLLSIENERRKTRGLEPYKTYADISEDDIKEGDDPDKEAEAEAAAAEPKKIDPAKDPLLTEAGYILLDFIRGTNNADDVKDDTKVANF</sequence>
<evidence type="ECO:0000256" key="3">
    <source>
        <dbReference type="ARBA" id="ARBA00022801"/>
    </source>
</evidence>
<dbReference type="Pfam" id="PF11818">
    <property type="entry name" value="DUF3340"/>
    <property type="match status" value="1"/>
</dbReference>
<dbReference type="Gene3D" id="3.90.226.10">
    <property type="entry name" value="2-enoyl-CoA Hydratase, Chain A, domain 1"/>
    <property type="match status" value="1"/>
</dbReference>
<evidence type="ECO:0000313" key="10">
    <source>
        <dbReference type="EMBL" id="MFC3157018.1"/>
    </source>
</evidence>
<dbReference type="NCBIfam" id="TIGR00225">
    <property type="entry name" value="prc"/>
    <property type="match status" value="1"/>
</dbReference>
<feature type="chain" id="PRO_5047341888" evidence="8">
    <location>
        <begin position="30"/>
        <end position="719"/>
    </location>
</feature>
<dbReference type="InterPro" id="IPR040573">
    <property type="entry name" value="TSP_N"/>
</dbReference>
<dbReference type="Gene3D" id="2.30.42.10">
    <property type="match status" value="1"/>
</dbReference>
<evidence type="ECO:0000256" key="1">
    <source>
        <dbReference type="ARBA" id="ARBA00009179"/>
    </source>
</evidence>
<dbReference type="Pfam" id="PF00595">
    <property type="entry name" value="PDZ"/>
    <property type="match status" value="1"/>
</dbReference>
<dbReference type="PANTHER" id="PTHR32060:SF22">
    <property type="entry name" value="CARBOXYL-TERMINAL-PROCESSING PEPTIDASE 3, CHLOROPLASTIC"/>
    <property type="match status" value="1"/>
</dbReference>
<dbReference type="GO" id="GO:0004252">
    <property type="term" value="F:serine-type endopeptidase activity"/>
    <property type="evidence" value="ECO:0007669"/>
    <property type="project" value="UniProtKB-EC"/>
</dbReference>